<dbReference type="InterPro" id="IPR000757">
    <property type="entry name" value="Beta-glucanase-like"/>
</dbReference>
<feature type="compositionally biased region" description="Low complexity" evidence="9">
    <location>
        <begin position="48"/>
        <end position="76"/>
    </location>
</feature>
<dbReference type="PROSITE" id="PS51762">
    <property type="entry name" value="GH16_2"/>
    <property type="match status" value="1"/>
</dbReference>
<evidence type="ECO:0000256" key="8">
    <source>
        <dbReference type="ARBA" id="ARBA00023316"/>
    </source>
</evidence>
<comment type="subcellular location">
    <subcellularLocation>
        <location evidence="1">Membrane</location>
        <topology evidence="1">Single-pass type II membrane protein</topology>
    </subcellularLocation>
</comment>
<dbReference type="InterPro" id="IPR013320">
    <property type="entry name" value="ConA-like_dom_sf"/>
</dbReference>
<name>A0A8H7C847_AGABI</name>
<dbReference type="GO" id="GO:0015926">
    <property type="term" value="F:glucosidase activity"/>
    <property type="evidence" value="ECO:0007669"/>
    <property type="project" value="TreeGrafter"/>
</dbReference>
<keyword evidence="5 10" id="KW-1133">Transmembrane helix</keyword>
<dbReference type="EMBL" id="JABXXO010000010">
    <property type="protein sequence ID" value="KAF7768150.1"/>
    <property type="molecule type" value="Genomic_DNA"/>
</dbReference>
<evidence type="ECO:0000256" key="2">
    <source>
        <dbReference type="ARBA" id="ARBA00010962"/>
    </source>
</evidence>
<dbReference type="AlphaFoldDB" id="A0A8H7C847"/>
<dbReference type="FunFam" id="2.60.120.200:FF:000140">
    <property type="entry name" value="Beta-glucan synthesis-associated protein"/>
    <property type="match status" value="1"/>
</dbReference>
<feature type="transmembrane region" description="Helical" evidence="10">
    <location>
        <begin position="207"/>
        <end position="230"/>
    </location>
</feature>
<dbReference type="InterPro" id="IPR005629">
    <property type="entry name" value="Skn1/Kre6/Sbg1"/>
</dbReference>
<dbReference type="PANTHER" id="PTHR31361:SF15">
    <property type="entry name" value="GH16 DOMAIN-CONTAINING PROTEIN"/>
    <property type="match status" value="1"/>
</dbReference>
<feature type="region of interest" description="Disordered" evidence="9">
    <location>
        <begin position="132"/>
        <end position="170"/>
    </location>
</feature>
<dbReference type="OMA" id="TAPFDDY"/>
<protein>
    <recommendedName>
        <fullName evidence="11">GH16 domain-containing protein</fullName>
    </recommendedName>
</protein>
<dbReference type="Proteomes" id="UP000629468">
    <property type="component" value="Unassembled WGS sequence"/>
</dbReference>
<evidence type="ECO:0000256" key="9">
    <source>
        <dbReference type="SAM" id="MobiDB-lite"/>
    </source>
</evidence>
<evidence type="ECO:0000256" key="1">
    <source>
        <dbReference type="ARBA" id="ARBA00004606"/>
    </source>
</evidence>
<proteinExistence type="inferred from homology"/>
<accession>A0A8H7C847</accession>
<comment type="similarity">
    <text evidence="2">Belongs to the SKN1/KRE6 family.</text>
</comment>
<dbReference type="GO" id="GO:0006078">
    <property type="term" value="P:(1-&gt;6)-beta-D-glucan biosynthetic process"/>
    <property type="evidence" value="ECO:0007669"/>
    <property type="project" value="TreeGrafter"/>
</dbReference>
<dbReference type="GO" id="GO:0005789">
    <property type="term" value="C:endoplasmic reticulum membrane"/>
    <property type="evidence" value="ECO:0007669"/>
    <property type="project" value="TreeGrafter"/>
</dbReference>
<dbReference type="FunFam" id="2.60.120.200:FF:000135">
    <property type="entry name" value="Related to KRE6-glucan synthase subunit"/>
    <property type="match status" value="1"/>
</dbReference>
<dbReference type="GO" id="GO:0031505">
    <property type="term" value="P:fungal-type cell wall organization"/>
    <property type="evidence" value="ECO:0007669"/>
    <property type="project" value="TreeGrafter"/>
</dbReference>
<evidence type="ECO:0000313" key="13">
    <source>
        <dbReference type="Proteomes" id="UP000629468"/>
    </source>
</evidence>
<organism evidence="12 13">
    <name type="scientific">Agaricus bisporus var. burnettii</name>
    <dbReference type="NCBI Taxonomy" id="192524"/>
    <lineage>
        <taxon>Eukaryota</taxon>
        <taxon>Fungi</taxon>
        <taxon>Dikarya</taxon>
        <taxon>Basidiomycota</taxon>
        <taxon>Agaricomycotina</taxon>
        <taxon>Agaricomycetes</taxon>
        <taxon>Agaricomycetidae</taxon>
        <taxon>Agaricales</taxon>
        <taxon>Agaricineae</taxon>
        <taxon>Agaricaceae</taxon>
        <taxon>Agaricus</taxon>
    </lineage>
</organism>
<evidence type="ECO:0000256" key="7">
    <source>
        <dbReference type="ARBA" id="ARBA00023180"/>
    </source>
</evidence>
<keyword evidence="3 10" id="KW-0812">Transmembrane</keyword>
<feature type="domain" description="GH16" evidence="11">
    <location>
        <begin position="231"/>
        <end position="639"/>
    </location>
</feature>
<feature type="region of interest" description="Disordered" evidence="9">
    <location>
        <begin position="1"/>
        <end position="99"/>
    </location>
</feature>
<keyword evidence="4" id="KW-0735">Signal-anchor</keyword>
<dbReference type="Gene3D" id="2.60.120.200">
    <property type="match status" value="2"/>
</dbReference>
<dbReference type="CDD" id="cd02180">
    <property type="entry name" value="GH16_fungal_KRE6_glucanase"/>
    <property type="match status" value="1"/>
</dbReference>
<dbReference type="PANTHER" id="PTHR31361">
    <property type="entry name" value="BETA-GLUCAN SYNTHESIS-ASSOCIATED PROTEIN KRE6-RELATED"/>
    <property type="match status" value="1"/>
</dbReference>
<sequence>MSRPHRRLARKEQAPQPLQYAAVPQTSPSRHTSQQHQQQHQHQHHSHPQMQPSHPYQQPSLHYQQSPAQSHQQPQYTSQVGGPRAPPAQSGRSNSRPSGRAKIAMGVASGTIGAGYGPYSYNPNHARDAGVYTNSRFSNGQSDASIATSSPTHEKEPIRLPVTPPPQNTQSIPLYLYDKDPDLDDALHDPRPDPAFASWTIFSVRGWINSVTLVAIVVALVTLFVGYPVVLHFTNPPPLNQGFNVGGINGSGQIPDLQIPPLIDSDTPSSAYTRTGNDGKKYNLVFSDEFEVDGRSFYPGDDAYWEAVDFHYWPTGDEEWYDPGTITTSNGKLVITMTEKRSHNLNFESGMLTTWNKFCFNTGYIEVSVSLPGTPKAPGLWPGVWTMGNLGRAGYGATTDGMWPYSYDTCDLGTFPIQTARDGTPEAAATGSRDGGQLSGLPGQKLSACTCPGSDHPGPNVETGRGAPEIDIIEAQVDVDRFVGEVSQSFQVAPFNIRYQFDNATSATTIYNNDITHINTYLGGPLQQAVSAVSDVEDKFYNNNDYSKYGYEWWYDSDRRQDGFITWYNNGEPSWTITSASIGPDPTSQVSQRLISEEPMYIIMNLGIAPGFQKQDYKHLQFPAKMYIDYVRVYQRDGVKNGVTCNPPHRPTSDYIQKHVNAYNNANLTTWALANNTFPRNRLYDGC</sequence>
<gene>
    <name evidence="12" type="ORF">Agabi119p4_7393</name>
</gene>
<comment type="caution">
    <text evidence="12">The sequence shown here is derived from an EMBL/GenBank/DDBJ whole genome shotgun (WGS) entry which is preliminary data.</text>
</comment>
<evidence type="ECO:0000259" key="11">
    <source>
        <dbReference type="PROSITE" id="PS51762"/>
    </source>
</evidence>
<reference evidence="12 13" key="1">
    <citation type="journal article" name="Sci. Rep.">
        <title>Telomere-to-telomere assembled and centromere annotated genomes of the two main subspecies of the button mushroom Agaricus bisporus reveal especially polymorphic chromosome ends.</title>
        <authorList>
            <person name="Sonnenberg A.S.M."/>
            <person name="Sedaghat-Telgerd N."/>
            <person name="Lavrijssen B."/>
            <person name="Ohm R.A."/>
            <person name="Hendrickx P.M."/>
            <person name="Scholtmeijer K."/>
            <person name="Baars J.J.P."/>
            <person name="van Peer A."/>
        </authorList>
    </citation>
    <scope>NUCLEOTIDE SEQUENCE [LARGE SCALE GENOMIC DNA]</scope>
    <source>
        <strain evidence="12 13">H119_p4</strain>
    </source>
</reference>
<evidence type="ECO:0000256" key="6">
    <source>
        <dbReference type="ARBA" id="ARBA00023136"/>
    </source>
</evidence>
<evidence type="ECO:0000256" key="5">
    <source>
        <dbReference type="ARBA" id="ARBA00022989"/>
    </source>
</evidence>
<feature type="compositionally biased region" description="Polar residues" evidence="9">
    <location>
        <begin position="132"/>
        <end position="151"/>
    </location>
</feature>
<dbReference type="Pfam" id="PF03935">
    <property type="entry name" value="SKN1_KRE6_Sbg1"/>
    <property type="match status" value="1"/>
</dbReference>
<keyword evidence="8" id="KW-0961">Cell wall biogenesis/degradation</keyword>
<evidence type="ECO:0000256" key="10">
    <source>
        <dbReference type="SAM" id="Phobius"/>
    </source>
</evidence>
<evidence type="ECO:0000256" key="3">
    <source>
        <dbReference type="ARBA" id="ARBA00022692"/>
    </source>
</evidence>
<evidence type="ECO:0000313" key="12">
    <source>
        <dbReference type="EMBL" id="KAF7768150.1"/>
    </source>
</evidence>
<dbReference type="GO" id="GO:0005886">
    <property type="term" value="C:plasma membrane"/>
    <property type="evidence" value="ECO:0007669"/>
    <property type="project" value="TreeGrafter"/>
</dbReference>
<keyword evidence="7" id="KW-0325">Glycoprotein</keyword>
<evidence type="ECO:0000256" key="4">
    <source>
        <dbReference type="ARBA" id="ARBA00022968"/>
    </source>
</evidence>
<feature type="compositionally biased region" description="Low complexity" evidence="9">
    <location>
        <begin position="24"/>
        <end position="38"/>
    </location>
</feature>
<dbReference type="SUPFAM" id="SSF49899">
    <property type="entry name" value="Concanavalin A-like lectins/glucanases"/>
    <property type="match status" value="1"/>
</dbReference>
<keyword evidence="6 10" id="KW-0472">Membrane</keyword>